<dbReference type="RefSeq" id="WP_229663059.1">
    <property type="nucleotide sequence ID" value="NZ_BMJY01000002.1"/>
</dbReference>
<comment type="caution">
    <text evidence="8">The sequence shown here is derived from an EMBL/GenBank/DDBJ whole genome shotgun (WGS) entry which is preliminary data.</text>
</comment>
<dbReference type="CDD" id="cd00568">
    <property type="entry name" value="TPP_enzymes"/>
    <property type="match status" value="1"/>
</dbReference>
<gene>
    <name evidence="8" type="primary">ilvB</name>
    <name evidence="8" type="ORF">GCM10010921_08880</name>
</gene>
<evidence type="ECO:0000256" key="1">
    <source>
        <dbReference type="ARBA" id="ARBA00001964"/>
    </source>
</evidence>
<dbReference type="InterPro" id="IPR029061">
    <property type="entry name" value="THDP-binding"/>
</dbReference>
<evidence type="ECO:0000256" key="3">
    <source>
        <dbReference type="ARBA" id="ARBA00023052"/>
    </source>
</evidence>
<feature type="domain" description="Thiamine pyrophosphate enzyme N-terminal TPP-binding" evidence="7">
    <location>
        <begin position="5"/>
        <end position="109"/>
    </location>
</feature>
<dbReference type="Proteomes" id="UP000657592">
    <property type="component" value="Unassembled WGS sequence"/>
</dbReference>
<evidence type="ECO:0000259" key="6">
    <source>
        <dbReference type="Pfam" id="PF02775"/>
    </source>
</evidence>
<evidence type="ECO:0000256" key="4">
    <source>
        <dbReference type="RuleBase" id="RU362132"/>
    </source>
</evidence>
<dbReference type="AlphaFoldDB" id="A0A917IDT7"/>
<dbReference type="GO" id="GO:0009097">
    <property type="term" value="P:isoleucine biosynthetic process"/>
    <property type="evidence" value="ECO:0007669"/>
    <property type="project" value="TreeGrafter"/>
</dbReference>
<keyword evidence="3 4" id="KW-0786">Thiamine pyrophosphate</keyword>
<dbReference type="Pfam" id="PF00205">
    <property type="entry name" value="TPP_enzyme_M"/>
    <property type="match status" value="1"/>
</dbReference>
<accession>A0A917IDT7</accession>
<feature type="domain" description="Thiamine pyrophosphate enzyme TPP-binding" evidence="6">
    <location>
        <begin position="388"/>
        <end position="533"/>
    </location>
</feature>
<keyword evidence="9" id="KW-1185">Reference proteome</keyword>
<dbReference type="GO" id="GO:0005948">
    <property type="term" value="C:acetolactate synthase complex"/>
    <property type="evidence" value="ECO:0007669"/>
    <property type="project" value="TreeGrafter"/>
</dbReference>
<organism evidence="8 9">
    <name type="scientific">Microbacterium album</name>
    <dbReference type="NCBI Taxonomy" id="2053191"/>
    <lineage>
        <taxon>Bacteria</taxon>
        <taxon>Bacillati</taxon>
        <taxon>Actinomycetota</taxon>
        <taxon>Actinomycetes</taxon>
        <taxon>Micrococcales</taxon>
        <taxon>Microbacteriaceae</taxon>
        <taxon>Microbacterium</taxon>
    </lineage>
</organism>
<dbReference type="Pfam" id="PF02775">
    <property type="entry name" value="TPP_enzyme_C"/>
    <property type="match status" value="1"/>
</dbReference>
<dbReference type="CDD" id="cd07035">
    <property type="entry name" value="TPP_PYR_POX_like"/>
    <property type="match status" value="1"/>
</dbReference>
<dbReference type="PANTHER" id="PTHR18968:SF166">
    <property type="entry name" value="2-HYDROXYACYL-COA LYASE 2"/>
    <property type="match status" value="1"/>
</dbReference>
<dbReference type="InterPro" id="IPR012001">
    <property type="entry name" value="Thiamin_PyroP_enz_TPP-bd_dom"/>
</dbReference>
<dbReference type="InterPro" id="IPR012000">
    <property type="entry name" value="Thiamin_PyroP_enz_cen_dom"/>
</dbReference>
<evidence type="ECO:0000313" key="9">
    <source>
        <dbReference type="Proteomes" id="UP000657592"/>
    </source>
</evidence>
<dbReference type="SUPFAM" id="SSF52518">
    <property type="entry name" value="Thiamin diphosphate-binding fold (THDP-binding)"/>
    <property type="match status" value="2"/>
</dbReference>
<comment type="similarity">
    <text evidence="2 4">Belongs to the TPP enzyme family.</text>
</comment>
<dbReference type="SUPFAM" id="SSF52467">
    <property type="entry name" value="DHS-like NAD/FAD-binding domain"/>
    <property type="match status" value="1"/>
</dbReference>
<dbReference type="Gene3D" id="3.40.50.970">
    <property type="match status" value="2"/>
</dbReference>
<reference evidence="8" key="1">
    <citation type="journal article" date="2014" name="Int. J. Syst. Evol. Microbiol.">
        <title>Complete genome sequence of Corynebacterium casei LMG S-19264T (=DSM 44701T), isolated from a smear-ripened cheese.</title>
        <authorList>
            <consortium name="US DOE Joint Genome Institute (JGI-PGF)"/>
            <person name="Walter F."/>
            <person name="Albersmeier A."/>
            <person name="Kalinowski J."/>
            <person name="Ruckert C."/>
        </authorList>
    </citation>
    <scope>NUCLEOTIDE SEQUENCE</scope>
    <source>
        <strain evidence="8">CGMCC 1.15794</strain>
    </source>
</reference>
<dbReference type="EMBL" id="BMJY01000002">
    <property type="protein sequence ID" value="GGH38348.1"/>
    <property type="molecule type" value="Genomic_DNA"/>
</dbReference>
<dbReference type="GO" id="GO:0009099">
    <property type="term" value="P:L-valine biosynthetic process"/>
    <property type="evidence" value="ECO:0007669"/>
    <property type="project" value="TreeGrafter"/>
</dbReference>
<proteinExistence type="inferred from homology"/>
<dbReference type="GO" id="GO:0050660">
    <property type="term" value="F:flavin adenine dinucleotide binding"/>
    <property type="evidence" value="ECO:0007669"/>
    <property type="project" value="TreeGrafter"/>
</dbReference>
<sequence length="553" mass="58059">MTETMKVADAVGRVLSELGLAQVFGVVGSGNFRVTNALLRGGAEFVASRHEMGAATMADAYARVTGKVAAVSLHQGCGLTNALTGIAEAAKCHTPVLVLAADTAQGDVTSNFYIDQDAAVAAVGATPMRLHTAASAVADAARAYRVAQVERKTVVLSMPLDIQEEMVSYPAARPATELSRPDVTVSPQDVDALVRLLDEAERPVIVGGRGARTSKHDIRALAEAAGALLIASGGGRGVFEGDEWALDIMGGFATEGAVGLLRESDLIVAFGAALNTWTTRNGALTDGTRLVQVDDRAEAIGKHRLVDLGIVGDAGAVARAAREGLLASGPARTGYRTPEIADRVATSRYWKDQPVEQVDEPGYVDPAELTNALDALAPIERTVVVDGGNVNCYPGAHLRVPDDDGFVLPLSFQAIGMGLASAIGAAVARPDRITVLGIGDGSLLMAAAELETAARLGLGMLIVVYNDAAYGAEIHLFPDSTEEEQRIVRFPDTDIARVARGYGCDGVTVRSMDDLDPVRAWLESPRERPLVVDAKITGRPSWMMISGHSPDHK</sequence>
<dbReference type="InterPro" id="IPR045229">
    <property type="entry name" value="TPP_enz"/>
</dbReference>
<dbReference type="Pfam" id="PF02776">
    <property type="entry name" value="TPP_enzyme_N"/>
    <property type="match status" value="1"/>
</dbReference>
<dbReference type="GO" id="GO:0000287">
    <property type="term" value="F:magnesium ion binding"/>
    <property type="evidence" value="ECO:0007669"/>
    <property type="project" value="InterPro"/>
</dbReference>
<dbReference type="PANTHER" id="PTHR18968">
    <property type="entry name" value="THIAMINE PYROPHOSPHATE ENZYMES"/>
    <property type="match status" value="1"/>
</dbReference>
<protein>
    <submittedName>
        <fullName evidence="8">Acetolactate synthase I/II/III large subunit</fullName>
    </submittedName>
</protein>
<evidence type="ECO:0000256" key="2">
    <source>
        <dbReference type="ARBA" id="ARBA00007812"/>
    </source>
</evidence>
<dbReference type="Gene3D" id="3.40.50.1220">
    <property type="entry name" value="TPP-binding domain"/>
    <property type="match status" value="1"/>
</dbReference>
<name>A0A917IDT7_9MICO</name>
<dbReference type="GO" id="GO:0030976">
    <property type="term" value="F:thiamine pyrophosphate binding"/>
    <property type="evidence" value="ECO:0007669"/>
    <property type="project" value="InterPro"/>
</dbReference>
<feature type="domain" description="Thiamine pyrophosphate enzyme central" evidence="5">
    <location>
        <begin position="190"/>
        <end position="320"/>
    </location>
</feature>
<dbReference type="GO" id="GO:0003984">
    <property type="term" value="F:acetolactate synthase activity"/>
    <property type="evidence" value="ECO:0007669"/>
    <property type="project" value="TreeGrafter"/>
</dbReference>
<dbReference type="InterPro" id="IPR011766">
    <property type="entry name" value="TPP_enzyme_TPP-bd"/>
</dbReference>
<comment type="cofactor">
    <cofactor evidence="1">
        <name>thiamine diphosphate</name>
        <dbReference type="ChEBI" id="CHEBI:58937"/>
    </cofactor>
</comment>
<dbReference type="InterPro" id="IPR029035">
    <property type="entry name" value="DHS-like_NAD/FAD-binding_dom"/>
</dbReference>
<evidence type="ECO:0000259" key="5">
    <source>
        <dbReference type="Pfam" id="PF00205"/>
    </source>
</evidence>
<evidence type="ECO:0000313" key="8">
    <source>
        <dbReference type="EMBL" id="GGH38348.1"/>
    </source>
</evidence>
<evidence type="ECO:0000259" key="7">
    <source>
        <dbReference type="Pfam" id="PF02776"/>
    </source>
</evidence>
<reference evidence="8" key="2">
    <citation type="submission" date="2020-09" db="EMBL/GenBank/DDBJ databases">
        <authorList>
            <person name="Sun Q."/>
            <person name="Zhou Y."/>
        </authorList>
    </citation>
    <scope>NUCLEOTIDE SEQUENCE</scope>
    <source>
        <strain evidence="8">CGMCC 1.15794</strain>
    </source>
</reference>